<name>A0A1D6LVF7_MAIZE</name>
<feature type="compositionally biased region" description="Polar residues" evidence="1">
    <location>
        <begin position="81"/>
        <end position="96"/>
    </location>
</feature>
<proteinExistence type="predicted"/>
<feature type="compositionally biased region" description="Pro residues" evidence="1">
    <location>
        <begin position="31"/>
        <end position="40"/>
    </location>
</feature>
<dbReference type="AlphaFoldDB" id="A0A1D6LVF7"/>
<feature type="compositionally biased region" description="Polar residues" evidence="1">
    <location>
        <begin position="15"/>
        <end position="26"/>
    </location>
</feature>
<feature type="compositionally biased region" description="Pro residues" evidence="1">
    <location>
        <begin position="47"/>
        <end position="56"/>
    </location>
</feature>
<evidence type="ECO:0000256" key="1">
    <source>
        <dbReference type="SAM" id="MobiDB-lite"/>
    </source>
</evidence>
<organism evidence="2">
    <name type="scientific">Zea mays</name>
    <name type="common">Maize</name>
    <dbReference type="NCBI Taxonomy" id="4577"/>
    <lineage>
        <taxon>Eukaryota</taxon>
        <taxon>Viridiplantae</taxon>
        <taxon>Streptophyta</taxon>
        <taxon>Embryophyta</taxon>
        <taxon>Tracheophyta</taxon>
        <taxon>Spermatophyta</taxon>
        <taxon>Magnoliopsida</taxon>
        <taxon>Liliopsida</taxon>
        <taxon>Poales</taxon>
        <taxon>Poaceae</taxon>
        <taxon>PACMAD clade</taxon>
        <taxon>Panicoideae</taxon>
        <taxon>Andropogonodae</taxon>
        <taxon>Andropogoneae</taxon>
        <taxon>Tripsacinae</taxon>
        <taxon>Zea</taxon>
    </lineage>
</organism>
<sequence>MQPQPAEMDPAVDASASTAQADSNVSAAVPAPDPSPPLPAPEAETVDPPPPPPAPAPKTVTWSEKLTSESPTHVHAAAAAESSQYVSRGPASSSSKGAVEAMRETLSRWGKSWGETTKMVESLSRDTWQHCEISAPLLSDNVLFSFERSIVLVSSHDSFLEVHGLVGCTSFLTIEGKNLHI</sequence>
<reference evidence="2" key="1">
    <citation type="submission" date="2015-12" db="EMBL/GenBank/DDBJ databases">
        <title>Update maize B73 reference genome by single molecule sequencing technologies.</title>
        <authorList>
            <consortium name="Maize Genome Sequencing Project"/>
            <person name="Ware D."/>
        </authorList>
    </citation>
    <scope>NUCLEOTIDE SEQUENCE</scope>
    <source>
        <tissue evidence="2">Seedling</tissue>
    </source>
</reference>
<feature type="compositionally biased region" description="Polar residues" evidence="1">
    <location>
        <begin position="60"/>
        <end position="71"/>
    </location>
</feature>
<protein>
    <submittedName>
        <fullName evidence="2">GLABRA2 expression modulator</fullName>
    </submittedName>
</protein>
<accession>A0A1D6LVF7</accession>
<feature type="region of interest" description="Disordered" evidence="1">
    <location>
        <begin position="1"/>
        <end position="99"/>
    </location>
</feature>
<dbReference type="ExpressionAtlas" id="A0A1D6LVF7">
    <property type="expression patterns" value="baseline and differential"/>
</dbReference>
<evidence type="ECO:0000313" key="2">
    <source>
        <dbReference type="EMBL" id="AQK83253.1"/>
    </source>
</evidence>
<gene>
    <name evidence="2" type="ORF">ZEAMMB73_Zm00001d037191</name>
</gene>
<dbReference type="EMBL" id="CM000782">
    <property type="protein sequence ID" value="AQK83253.1"/>
    <property type="molecule type" value="Genomic_DNA"/>
</dbReference>